<name>A0A6J7EAZ9_9ZZZZ</name>
<gene>
    <name evidence="3" type="ORF">UFOPK3376_01244</name>
</gene>
<feature type="region of interest" description="Disordered" evidence="1">
    <location>
        <begin position="77"/>
        <end position="123"/>
    </location>
</feature>
<reference evidence="3" key="1">
    <citation type="submission" date="2020-05" db="EMBL/GenBank/DDBJ databases">
        <authorList>
            <person name="Chiriac C."/>
            <person name="Salcher M."/>
            <person name="Ghai R."/>
            <person name="Kavagutti S V."/>
        </authorList>
    </citation>
    <scope>NUCLEOTIDE SEQUENCE</scope>
</reference>
<evidence type="ECO:0000256" key="2">
    <source>
        <dbReference type="SAM" id="Phobius"/>
    </source>
</evidence>
<organism evidence="3">
    <name type="scientific">freshwater metagenome</name>
    <dbReference type="NCBI Taxonomy" id="449393"/>
    <lineage>
        <taxon>unclassified sequences</taxon>
        <taxon>metagenomes</taxon>
        <taxon>ecological metagenomes</taxon>
    </lineage>
</organism>
<dbReference type="EMBL" id="CAFBLP010000026">
    <property type="protein sequence ID" value="CAB4878064.1"/>
    <property type="molecule type" value="Genomic_DNA"/>
</dbReference>
<feature type="transmembrane region" description="Helical" evidence="2">
    <location>
        <begin position="14"/>
        <end position="33"/>
    </location>
</feature>
<accession>A0A6J7EAZ9</accession>
<feature type="compositionally biased region" description="Polar residues" evidence="1">
    <location>
        <begin position="105"/>
        <end position="115"/>
    </location>
</feature>
<keyword evidence="2" id="KW-0812">Transmembrane</keyword>
<keyword evidence="2" id="KW-1133">Transmembrane helix</keyword>
<feature type="compositionally biased region" description="Polar residues" evidence="1">
    <location>
        <begin position="81"/>
        <end position="94"/>
    </location>
</feature>
<evidence type="ECO:0000313" key="3">
    <source>
        <dbReference type="EMBL" id="CAB4878064.1"/>
    </source>
</evidence>
<evidence type="ECO:0000256" key="1">
    <source>
        <dbReference type="SAM" id="MobiDB-lite"/>
    </source>
</evidence>
<feature type="transmembrane region" description="Helical" evidence="2">
    <location>
        <begin position="39"/>
        <end position="60"/>
    </location>
</feature>
<protein>
    <submittedName>
        <fullName evidence="3">Unannotated protein</fullName>
    </submittedName>
</protein>
<sequence length="123" mass="13763">MAWESSRPVPWRRLIREWLIYVAIASVAFVIIFRDKLTVSLFAGLFVSGPMYLLFGAVLAKFGYSRKTFKDLRVERENAAATRSSAKTSDTSGAVGSRPRPAPTKRTSTGPSQQRKGTKPKRR</sequence>
<keyword evidence="2" id="KW-0472">Membrane</keyword>
<proteinExistence type="predicted"/>
<dbReference type="AlphaFoldDB" id="A0A6J7EAZ9"/>